<sequence>MIEVRMVNAKRVIAVRSQNETVLEALDLISLKTTTQPVPAEKLIPIIHLLQLINSLGVSMLDFRLVSMILNIKNVGTS</sequence>
<keyword evidence="2" id="KW-1185">Reference proteome</keyword>
<evidence type="ECO:0000313" key="1">
    <source>
        <dbReference type="EMBL" id="SHO63862.1"/>
    </source>
</evidence>
<dbReference type="Proteomes" id="UP000184609">
    <property type="component" value="Unassembled WGS sequence"/>
</dbReference>
<dbReference type="EMBL" id="FRXN01000004">
    <property type="protein sequence ID" value="SHO63862.1"/>
    <property type="molecule type" value="Genomic_DNA"/>
</dbReference>
<protein>
    <submittedName>
        <fullName evidence="1">Uncharacterized protein</fullName>
    </submittedName>
</protein>
<gene>
    <name evidence="1" type="ORF">SAMN04488108_3028</name>
</gene>
<proteinExistence type="predicted"/>
<evidence type="ECO:0000313" key="2">
    <source>
        <dbReference type="Proteomes" id="UP000184609"/>
    </source>
</evidence>
<organism evidence="1 2">
    <name type="scientific">Algoriphagus zhangzhouensis</name>
    <dbReference type="NCBI Taxonomy" id="1073327"/>
    <lineage>
        <taxon>Bacteria</taxon>
        <taxon>Pseudomonadati</taxon>
        <taxon>Bacteroidota</taxon>
        <taxon>Cytophagia</taxon>
        <taxon>Cytophagales</taxon>
        <taxon>Cyclobacteriaceae</taxon>
        <taxon>Algoriphagus</taxon>
    </lineage>
</organism>
<accession>A0A1M7ZGA0</accession>
<name>A0A1M7ZGA0_9BACT</name>
<dbReference type="AlphaFoldDB" id="A0A1M7ZGA0"/>
<reference evidence="2" key="1">
    <citation type="submission" date="2016-12" db="EMBL/GenBank/DDBJ databases">
        <authorList>
            <person name="Varghese N."/>
            <person name="Submissions S."/>
        </authorList>
    </citation>
    <scope>NUCLEOTIDE SEQUENCE [LARGE SCALE GENOMIC DNA]</scope>
    <source>
        <strain evidence="2">DSM 25035</strain>
    </source>
</reference>